<gene>
    <name evidence="1" type="ORF">ABK249_29685</name>
</gene>
<evidence type="ECO:0000313" key="2">
    <source>
        <dbReference type="Proteomes" id="UP001496627"/>
    </source>
</evidence>
<dbReference type="InterPro" id="IPR053145">
    <property type="entry name" value="AB_hydrolase_Est10"/>
</dbReference>
<accession>A0ABV0MBJ5</accession>
<keyword evidence="2" id="KW-1185">Reference proteome</keyword>
<name>A0ABV0MBJ5_9HYPH</name>
<dbReference type="SUPFAM" id="SSF53474">
    <property type="entry name" value="alpha/beta-Hydrolases"/>
    <property type="match status" value="2"/>
</dbReference>
<evidence type="ECO:0000313" key="1">
    <source>
        <dbReference type="EMBL" id="MEQ1409083.1"/>
    </source>
</evidence>
<sequence length="611" mass="65924">MTDARLKSRPVREASGLIPRPASEPLTFGGTIGLFAPACAGTKPSGLAVLFASPWGLEEMCTRKFWRIISEKLADRGIPSLRFDYPGTGDALDGVDFKNGLGVWSDSLVAAGAHLKALSGCERIAVVSQGLGAVVAAKAAEKIEGLEAIAYLAPVVSGRLHVRELAVWSRVVDENLSLPEEQRQKASVSIASLTMPAEVAEEVRKVNLMTADRVPALRTLVVGRADRPADHDFATHLRGLGADVTEQVFQGYERLVSNPAISKLPLPVAENLVDWIAALPVEPHSVRESQRAAIAPLAGDGFAETPVRFGSNSRLSGVLCEPLHGRAGATVLFLTSAYDRHAGWGRTTVTMARALARAGIASLRFDTAGAGDSPPVSGRPEQVLYHSSQNADVSEAIDFLEARRLTPVVTSGRCSGAYLGFQASLVEPRIAGDVSVNPAVFRWRPGRSVEDAIINGTRSLDDYGKRALRVETFKRILKGEVDVLAAVRNIVKGIGSRIRNKLLHVFRAVLPEGRAIYGAFRALHQRGMPVSLIYSENDLGLEQYDFYFGRDGSGLSRFPNVSSTIIPDADHNLTPDHAREIYLDTLRKMAFRFAPAVDTNRSETRDAVAAE</sequence>
<dbReference type="PANTHER" id="PTHR43265">
    <property type="entry name" value="ESTERASE ESTD"/>
    <property type="match status" value="1"/>
</dbReference>
<proteinExistence type="predicted"/>
<reference evidence="1 2" key="1">
    <citation type="submission" date="2024-05" db="EMBL/GenBank/DDBJ databases">
        <title>Neorhizobium sp. Rsf11, a plant growth promoting and heavy metal resistant PAH-degrader.</title>
        <authorList>
            <person name="Golubev S.N."/>
            <person name="Muratova A.Y."/>
            <person name="Markelova M.I."/>
        </authorList>
    </citation>
    <scope>NUCLEOTIDE SEQUENCE [LARGE SCALE GENOMIC DNA]</scope>
    <source>
        <strain evidence="1 2">Rsf11</strain>
    </source>
</reference>
<dbReference type="Proteomes" id="UP001496627">
    <property type="component" value="Unassembled WGS sequence"/>
</dbReference>
<organism evidence="1 2">
    <name type="scientific">Neorhizobium phenanthreniclasticum</name>
    <dbReference type="NCBI Taxonomy" id="3157917"/>
    <lineage>
        <taxon>Bacteria</taxon>
        <taxon>Pseudomonadati</taxon>
        <taxon>Pseudomonadota</taxon>
        <taxon>Alphaproteobacteria</taxon>
        <taxon>Hyphomicrobiales</taxon>
        <taxon>Rhizobiaceae</taxon>
        <taxon>Rhizobium/Agrobacterium group</taxon>
        <taxon>Neorhizobium</taxon>
    </lineage>
</organism>
<protein>
    <submittedName>
        <fullName evidence="1">Alpha/beta hydrolase</fullName>
    </submittedName>
</protein>
<dbReference type="InterPro" id="IPR029058">
    <property type="entry name" value="AB_hydrolase_fold"/>
</dbReference>
<dbReference type="GO" id="GO:0016787">
    <property type="term" value="F:hydrolase activity"/>
    <property type="evidence" value="ECO:0007669"/>
    <property type="project" value="UniProtKB-KW"/>
</dbReference>
<keyword evidence="1" id="KW-0378">Hydrolase</keyword>
<comment type="caution">
    <text evidence="1">The sequence shown here is derived from an EMBL/GenBank/DDBJ whole genome shotgun (WGS) entry which is preliminary data.</text>
</comment>
<dbReference type="RefSeq" id="WP_348864705.1">
    <property type="nucleotide sequence ID" value="NZ_JBEAAL010000035.1"/>
</dbReference>
<dbReference type="Gene3D" id="3.40.50.1820">
    <property type="entry name" value="alpha/beta hydrolase"/>
    <property type="match status" value="2"/>
</dbReference>
<dbReference type="EMBL" id="JBEAAL010000035">
    <property type="protein sequence ID" value="MEQ1409083.1"/>
    <property type="molecule type" value="Genomic_DNA"/>
</dbReference>
<dbReference type="PANTHER" id="PTHR43265:SF1">
    <property type="entry name" value="ESTERASE ESTD"/>
    <property type="match status" value="1"/>
</dbReference>